<dbReference type="RefSeq" id="XP_021864779.1">
    <property type="nucleotide sequence ID" value="XM_022009087.1"/>
</dbReference>
<dbReference type="SUPFAM" id="SSF143870">
    <property type="entry name" value="PF0523-like"/>
    <property type="match status" value="1"/>
</dbReference>
<dbReference type="KEGG" id="soe:110803566"/>
<protein>
    <submittedName>
        <fullName evidence="7 8">EKC/KEOPS complex subunit cgi121-like</fullName>
    </submittedName>
</protein>
<dbReference type="Gene3D" id="3.30.2380.10">
    <property type="entry name" value="CGI121/TPRKB"/>
    <property type="match status" value="1"/>
</dbReference>
<evidence type="ECO:0000313" key="8">
    <source>
        <dbReference type="RefSeq" id="XP_021864778.1"/>
    </source>
</evidence>
<comment type="subcellular location">
    <subcellularLocation>
        <location evidence="1">Nucleus</location>
    </subcellularLocation>
</comment>
<evidence type="ECO:0000313" key="10">
    <source>
        <dbReference type="RefSeq" id="XP_021864780.1"/>
    </source>
</evidence>
<reference evidence="6" key="1">
    <citation type="journal article" date="2021" name="Nat. Commun.">
        <title>Genomic analyses provide insights into spinach domestication and the genetic basis of agronomic traits.</title>
        <authorList>
            <person name="Cai X."/>
            <person name="Sun X."/>
            <person name="Xu C."/>
            <person name="Sun H."/>
            <person name="Wang X."/>
            <person name="Ge C."/>
            <person name="Zhang Z."/>
            <person name="Wang Q."/>
            <person name="Fei Z."/>
            <person name="Jiao C."/>
            <person name="Wang Q."/>
        </authorList>
    </citation>
    <scope>NUCLEOTIDE SEQUENCE [LARGE SCALE GENOMIC DNA]</scope>
    <source>
        <strain evidence="6">cv. Varoflay</strain>
    </source>
</reference>
<dbReference type="AlphaFoldDB" id="A0A9R0JB38"/>
<dbReference type="OrthoDB" id="329139at2759"/>
<dbReference type="InterPro" id="IPR013926">
    <property type="entry name" value="CGI121/TPRKB"/>
</dbReference>
<dbReference type="PANTHER" id="PTHR15840">
    <property type="entry name" value="CGI-121 FAMILY MEMBER"/>
    <property type="match status" value="1"/>
</dbReference>
<dbReference type="RefSeq" id="XP_021864778.1">
    <property type="nucleotide sequence ID" value="XM_022009086.1"/>
</dbReference>
<reference evidence="7 8" key="2">
    <citation type="submission" date="2025-04" db="UniProtKB">
        <authorList>
            <consortium name="RefSeq"/>
        </authorList>
    </citation>
    <scope>IDENTIFICATION</scope>
</reference>
<evidence type="ECO:0000256" key="2">
    <source>
        <dbReference type="ARBA" id="ARBA00005546"/>
    </source>
</evidence>
<proteinExistence type="inferred from homology"/>
<sequence length="124" mass="13805">MQSEKLEPEAAFINASLIPDVFPVLEAAHKALPSKARNSLTTRTQHSELVYNYSESKHITSSLKRRGISDSCTYMPAACFDASVNEIKATQDLIKGKEIGLEELAGRENQSQIQKYFNKAPPTY</sequence>
<dbReference type="GO" id="GO:0005829">
    <property type="term" value="C:cytosol"/>
    <property type="evidence" value="ECO:0000318"/>
    <property type="project" value="GO_Central"/>
</dbReference>
<keyword evidence="3" id="KW-0819">tRNA processing</keyword>
<accession>A0A9R0JB38</accession>
<evidence type="ECO:0000313" key="9">
    <source>
        <dbReference type="RefSeq" id="XP_021864779.1"/>
    </source>
</evidence>
<dbReference type="InterPro" id="IPR036504">
    <property type="entry name" value="CGI121/TPRKB_sf"/>
</dbReference>
<dbReference type="GO" id="GO:0002949">
    <property type="term" value="P:tRNA threonylcarbamoyladenosine modification"/>
    <property type="evidence" value="ECO:0000318"/>
    <property type="project" value="GO_Central"/>
</dbReference>
<evidence type="ECO:0000256" key="5">
    <source>
        <dbReference type="RuleBase" id="RU004398"/>
    </source>
</evidence>
<dbReference type="GO" id="GO:0000408">
    <property type="term" value="C:EKC/KEOPS complex"/>
    <property type="evidence" value="ECO:0000318"/>
    <property type="project" value="GO_Central"/>
</dbReference>
<dbReference type="RefSeq" id="XP_021864780.1">
    <property type="nucleotide sequence ID" value="XM_022009088.1"/>
</dbReference>
<evidence type="ECO:0000313" key="6">
    <source>
        <dbReference type="Proteomes" id="UP000813463"/>
    </source>
</evidence>
<gene>
    <name evidence="7 8 9 10" type="primary">LOC110803566</name>
</gene>
<dbReference type="GeneID" id="110803566"/>
<dbReference type="RefSeq" id="XP_021864777.1">
    <property type="nucleotide sequence ID" value="XM_022009085.1"/>
</dbReference>
<dbReference type="Pfam" id="PF08617">
    <property type="entry name" value="CGI-121"/>
    <property type="match status" value="1"/>
</dbReference>
<name>A0A9R0JB38_SPIOL</name>
<keyword evidence="4 5" id="KW-0539">Nucleus</keyword>
<evidence type="ECO:0000256" key="3">
    <source>
        <dbReference type="ARBA" id="ARBA00022694"/>
    </source>
</evidence>
<comment type="similarity">
    <text evidence="2 5">Belongs to the CGI121/TPRKB family.</text>
</comment>
<dbReference type="GO" id="GO:0005634">
    <property type="term" value="C:nucleus"/>
    <property type="evidence" value="ECO:0000318"/>
    <property type="project" value="GO_Central"/>
</dbReference>
<organism evidence="6 8">
    <name type="scientific">Spinacia oleracea</name>
    <name type="common">Spinach</name>
    <dbReference type="NCBI Taxonomy" id="3562"/>
    <lineage>
        <taxon>Eukaryota</taxon>
        <taxon>Viridiplantae</taxon>
        <taxon>Streptophyta</taxon>
        <taxon>Embryophyta</taxon>
        <taxon>Tracheophyta</taxon>
        <taxon>Spermatophyta</taxon>
        <taxon>Magnoliopsida</taxon>
        <taxon>eudicotyledons</taxon>
        <taxon>Gunneridae</taxon>
        <taxon>Pentapetalae</taxon>
        <taxon>Caryophyllales</taxon>
        <taxon>Chenopodiaceae</taxon>
        <taxon>Chenopodioideae</taxon>
        <taxon>Anserineae</taxon>
        <taxon>Spinacia</taxon>
    </lineage>
</organism>
<dbReference type="PANTHER" id="PTHR15840:SF10">
    <property type="entry name" value="EKC_KEOPS COMPLEX SUBUNIT TPRKB"/>
    <property type="match status" value="1"/>
</dbReference>
<evidence type="ECO:0000256" key="1">
    <source>
        <dbReference type="ARBA" id="ARBA00004123"/>
    </source>
</evidence>
<evidence type="ECO:0000256" key="4">
    <source>
        <dbReference type="ARBA" id="ARBA00023242"/>
    </source>
</evidence>
<keyword evidence="6" id="KW-1185">Reference proteome</keyword>
<evidence type="ECO:0000313" key="7">
    <source>
        <dbReference type="RefSeq" id="XP_021864777.1"/>
    </source>
</evidence>
<dbReference type="Proteomes" id="UP000813463">
    <property type="component" value="Chromosome 1"/>
</dbReference>